<dbReference type="SUPFAM" id="SSF51004">
    <property type="entry name" value="C-terminal (heme d1) domain of cytochrome cd1-nitrite reductase"/>
    <property type="match status" value="1"/>
</dbReference>
<evidence type="ECO:0000313" key="4">
    <source>
        <dbReference type="Proteomes" id="UP000195728"/>
    </source>
</evidence>
<evidence type="ECO:0000256" key="1">
    <source>
        <dbReference type="ARBA" id="ARBA00022801"/>
    </source>
</evidence>
<dbReference type="InterPro" id="IPR011048">
    <property type="entry name" value="Haem_d1_sf"/>
</dbReference>
<evidence type="ECO:0000259" key="2">
    <source>
        <dbReference type="Pfam" id="PF02018"/>
    </source>
</evidence>
<dbReference type="InterPro" id="IPR011964">
    <property type="entry name" value="YVTN_b-propeller_repeat"/>
</dbReference>
<dbReference type="Proteomes" id="UP000195728">
    <property type="component" value="Unassembled WGS sequence"/>
</dbReference>
<protein>
    <recommendedName>
        <fullName evidence="2">CBM-cenC domain-containing protein</fullName>
    </recommendedName>
</protein>
<gene>
    <name evidence="3" type="ORF">BC10311_03407</name>
</gene>
<sequence length="532" mass="54898">MIKNRIVNGGFETGTLSPFIVNNPSFVSINSSTSHSGVYSAKLSGGLTNAIIAQAVPVSPNETFELFVSISKVGPFPSPLIAINVQYYNGNTFLGDGLVTFILSNRIPDNNEKDWLEVYETASPVPATANTASIVIAKFPELGSADVFIDDISLLSVGSTGTSIPETTCFQDTKAKLQHCTGHYVSLVLSGCCTPIQGQISNVDEGSILFISTEGTSAIAICNIVSFTSIPLVYGANLNENTVFIVSTLSNTAVKAPIIVGDSPIDIAITPDGTRAYVVNRGDSTVSVINTITNTVIGTPISVGSFPVAIAITSDGTRAYVVNQGNSTVSVISTITNTVIGTPISVGSTPEDIAITPDGTRAYVINRGDSTVSVISTITNTVIGIPISVGSIPVSIAITPDGTRAYVVNQGDSTVSVISTITNTVIGTPISAGSSPAAIAITPDGTRAYVTIRNDSTVLVINTVTNTVMGFPFSVVTTPEDIAITPNGARAYISYPSIDAISAIDIINDFAIGGSISVGDNPIGIAITPSCI</sequence>
<dbReference type="NCBIfam" id="NF033675">
    <property type="entry name" value="NTTRR-F1"/>
    <property type="match status" value="1"/>
</dbReference>
<dbReference type="Pfam" id="PF02018">
    <property type="entry name" value="CBM_4_9"/>
    <property type="match status" value="1"/>
</dbReference>
<reference evidence="3 4" key="1">
    <citation type="submission" date="2016-08" db="EMBL/GenBank/DDBJ databases">
        <authorList>
            <person name="Loux V."/>
            <person name="Rue O."/>
        </authorList>
    </citation>
    <scope>NUCLEOTIDE SEQUENCE [LARGE SCALE GENOMIC DNA]</scope>
    <source>
        <strain evidence="3 4">WSBC_10311</strain>
    </source>
</reference>
<name>A0AB37YV04_9BACI</name>
<dbReference type="GO" id="GO:0016798">
    <property type="term" value="F:hydrolase activity, acting on glycosyl bonds"/>
    <property type="evidence" value="ECO:0007669"/>
    <property type="project" value="InterPro"/>
</dbReference>
<keyword evidence="1" id="KW-0378">Hydrolase</keyword>
<organism evidence="3 4">
    <name type="scientific">Bacillus wiedmannii</name>
    <dbReference type="NCBI Taxonomy" id="1890302"/>
    <lineage>
        <taxon>Bacteria</taxon>
        <taxon>Bacillati</taxon>
        <taxon>Bacillota</taxon>
        <taxon>Bacilli</taxon>
        <taxon>Bacillales</taxon>
        <taxon>Bacillaceae</taxon>
        <taxon>Bacillus</taxon>
        <taxon>Bacillus cereus group</taxon>
    </lineage>
</organism>
<dbReference type="Gene3D" id="2.60.120.260">
    <property type="entry name" value="Galactose-binding domain-like"/>
    <property type="match status" value="1"/>
</dbReference>
<dbReference type="PANTHER" id="PTHR47197:SF3">
    <property type="entry name" value="DIHYDRO-HEME D1 DEHYDROGENASE"/>
    <property type="match status" value="1"/>
</dbReference>
<dbReference type="InterPro" id="IPR015943">
    <property type="entry name" value="WD40/YVTN_repeat-like_dom_sf"/>
</dbReference>
<dbReference type="InterPro" id="IPR008979">
    <property type="entry name" value="Galactose-bd-like_sf"/>
</dbReference>
<dbReference type="InterPro" id="IPR003305">
    <property type="entry name" value="CenC_carb-bd"/>
</dbReference>
<dbReference type="EMBL" id="FMBG01000016">
    <property type="protein sequence ID" value="SCC45390.1"/>
    <property type="molecule type" value="Genomic_DNA"/>
</dbReference>
<dbReference type="InterPro" id="IPR051200">
    <property type="entry name" value="Host-pathogen_enzymatic-act"/>
</dbReference>
<dbReference type="RefSeq" id="WP_088107234.1">
    <property type="nucleotide sequence ID" value="NZ_FMBG01000016.1"/>
</dbReference>
<comment type="caution">
    <text evidence="3">The sequence shown here is derived from an EMBL/GenBank/DDBJ whole genome shotgun (WGS) entry which is preliminary data.</text>
</comment>
<feature type="domain" description="CBM-cenC" evidence="2">
    <location>
        <begin position="4"/>
        <end position="90"/>
    </location>
</feature>
<dbReference type="NCBIfam" id="TIGR02276">
    <property type="entry name" value="beta_rpt_yvtn"/>
    <property type="match status" value="4"/>
</dbReference>
<evidence type="ECO:0000313" key="3">
    <source>
        <dbReference type="EMBL" id="SCC45390.1"/>
    </source>
</evidence>
<accession>A0AB37YV04</accession>
<dbReference type="AlphaFoldDB" id="A0AB37YV04"/>
<dbReference type="PANTHER" id="PTHR47197">
    <property type="entry name" value="PROTEIN NIRF"/>
    <property type="match status" value="1"/>
</dbReference>
<dbReference type="Gene3D" id="2.130.10.10">
    <property type="entry name" value="YVTN repeat-like/Quinoprotein amine dehydrogenase"/>
    <property type="match status" value="2"/>
</dbReference>
<dbReference type="SUPFAM" id="SSF49785">
    <property type="entry name" value="Galactose-binding domain-like"/>
    <property type="match status" value="1"/>
</dbReference>
<proteinExistence type="predicted"/>